<dbReference type="GO" id="GO:0016787">
    <property type="term" value="F:hydrolase activity"/>
    <property type="evidence" value="ECO:0007669"/>
    <property type="project" value="UniProtKB-KW"/>
</dbReference>
<evidence type="ECO:0000313" key="3">
    <source>
        <dbReference type="Proteomes" id="UP000572377"/>
    </source>
</evidence>
<dbReference type="SUPFAM" id="SSF53474">
    <property type="entry name" value="alpha/beta-Hydrolases"/>
    <property type="match status" value="1"/>
</dbReference>
<protein>
    <submittedName>
        <fullName evidence="2">Alpha/beta fold hydrolase</fullName>
    </submittedName>
</protein>
<sequence length="294" mass="30606">MSEMHADPDAWLSAQEDAAGRVRPAARKRILWADPDRRARTPLSLVYVHGFSASAAETRPLPDQLAQALGANLHFTRLTGHGIDGAAMGRASLPAWRADVAEALAVGRAIGERVLVMATSTGATLATLALTQARTRADVAGAVFLAPNFAIRARGAALLGLPGARWFVPRVIGPSRGGAPLNPGHAEGWITEYPTTALAPLGAAVAAARRAPVQRIGVPALFVLSDQDQVVRADRSRLVAARWGGGAEVLAVTPGPGDDPAGHVIAGDVFSPGLTEKVREGILDWIARRGIAAP</sequence>
<feature type="domain" description="Serine aminopeptidase S33" evidence="1">
    <location>
        <begin position="45"/>
        <end position="245"/>
    </location>
</feature>
<dbReference type="InterPro" id="IPR022742">
    <property type="entry name" value="Hydrolase_4"/>
</dbReference>
<keyword evidence="2" id="KW-0378">Hydrolase</keyword>
<organism evidence="2 3">
    <name type="scientific">Halovulum dunhuangense</name>
    <dbReference type="NCBI Taxonomy" id="1505036"/>
    <lineage>
        <taxon>Bacteria</taxon>
        <taxon>Pseudomonadati</taxon>
        <taxon>Pseudomonadota</taxon>
        <taxon>Alphaproteobacteria</taxon>
        <taxon>Rhodobacterales</taxon>
        <taxon>Paracoccaceae</taxon>
        <taxon>Halovulum</taxon>
    </lineage>
</organism>
<dbReference type="Pfam" id="PF12146">
    <property type="entry name" value="Hydrolase_4"/>
    <property type="match status" value="1"/>
</dbReference>
<keyword evidence="3" id="KW-1185">Reference proteome</keyword>
<dbReference type="AlphaFoldDB" id="A0A849L3T8"/>
<evidence type="ECO:0000313" key="2">
    <source>
        <dbReference type="EMBL" id="NNU80995.1"/>
    </source>
</evidence>
<dbReference type="EMBL" id="JABFBC010000002">
    <property type="protein sequence ID" value="NNU80995.1"/>
    <property type="molecule type" value="Genomic_DNA"/>
</dbReference>
<dbReference type="Gene3D" id="3.40.50.1820">
    <property type="entry name" value="alpha/beta hydrolase"/>
    <property type="match status" value="1"/>
</dbReference>
<accession>A0A849L3T8</accession>
<dbReference type="InterPro" id="IPR029058">
    <property type="entry name" value="AB_hydrolase_fold"/>
</dbReference>
<dbReference type="Proteomes" id="UP000572377">
    <property type="component" value="Unassembled WGS sequence"/>
</dbReference>
<evidence type="ECO:0000259" key="1">
    <source>
        <dbReference type="Pfam" id="PF12146"/>
    </source>
</evidence>
<name>A0A849L3T8_9RHOB</name>
<gene>
    <name evidence="2" type="ORF">HMH01_11160</name>
</gene>
<comment type="caution">
    <text evidence="2">The sequence shown here is derived from an EMBL/GenBank/DDBJ whole genome shotgun (WGS) entry which is preliminary data.</text>
</comment>
<reference evidence="2 3" key="1">
    <citation type="submission" date="2020-05" db="EMBL/GenBank/DDBJ databases">
        <title>Gimesia benthica sp. nov., a novel planctomycete isolated from a deep-sea water sample of the Northwest Indian Ocean.</title>
        <authorList>
            <person name="Wang J."/>
            <person name="Ruan C."/>
            <person name="Song L."/>
            <person name="Zhu Y."/>
            <person name="Li A."/>
            <person name="Zheng X."/>
            <person name="Wang L."/>
            <person name="Lu Z."/>
            <person name="Huang Y."/>
            <person name="Du W."/>
            <person name="Zhou Y."/>
            <person name="Huang L."/>
            <person name="Dai X."/>
        </authorList>
    </citation>
    <scope>NUCLEOTIDE SEQUENCE [LARGE SCALE GENOMIC DNA]</scope>
    <source>
        <strain evidence="2 3">YYQ-30</strain>
    </source>
</reference>
<proteinExistence type="predicted"/>